<gene>
    <name evidence="1" type="ORF">BOTNAR_0188g00100</name>
</gene>
<dbReference type="OrthoDB" id="3552581at2759"/>
<name>A0A4Z1IN02_9HELO</name>
<evidence type="ECO:0000313" key="2">
    <source>
        <dbReference type="Proteomes" id="UP000297452"/>
    </source>
</evidence>
<dbReference type="EMBL" id="PQXJ01000188">
    <property type="protein sequence ID" value="TGO58077.1"/>
    <property type="molecule type" value="Genomic_DNA"/>
</dbReference>
<proteinExistence type="predicted"/>
<protein>
    <submittedName>
        <fullName evidence="1">Uncharacterized protein</fullName>
    </submittedName>
</protein>
<organism evidence="1 2">
    <name type="scientific">Botryotinia narcissicola</name>
    <dbReference type="NCBI Taxonomy" id="278944"/>
    <lineage>
        <taxon>Eukaryota</taxon>
        <taxon>Fungi</taxon>
        <taxon>Dikarya</taxon>
        <taxon>Ascomycota</taxon>
        <taxon>Pezizomycotina</taxon>
        <taxon>Leotiomycetes</taxon>
        <taxon>Helotiales</taxon>
        <taxon>Sclerotiniaceae</taxon>
        <taxon>Botryotinia</taxon>
    </lineage>
</organism>
<dbReference type="AlphaFoldDB" id="A0A4Z1IN02"/>
<sequence>MVQPQLVQGKIYSFVPESELNHLGITLDDNVAKIVRKHMVICLGIVRGRPNHVKVMTITSTVKDGHEYVPIAPTPKKPYPIQIQLRNSSSYSCGQWVRQFTTLRLDSYLKIDACYEVPIQALEQVPDCYGNPLSIRPGRGAGGLPQLNDYIRRRDSIREIKKTFREMEKQDVLFEAMENLTLSDG</sequence>
<dbReference type="Proteomes" id="UP000297452">
    <property type="component" value="Unassembled WGS sequence"/>
</dbReference>
<reference evidence="1 2" key="1">
    <citation type="submission" date="2017-12" db="EMBL/GenBank/DDBJ databases">
        <title>Comparative genomics of Botrytis spp.</title>
        <authorList>
            <person name="Valero-Jimenez C.A."/>
            <person name="Tapia P."/>
            <person name="Veloso J."/>
            <person name="Silva-Moreno E."/>
            <person name="Staats M."/>
            <person name="Valdes J.H."/>
            <person name="Van Kan J.A.L."/>
        </authorList>
    </citation>
    <scope>NUCLEOTIDE SEQUENCE [LARGE SCALE GENOMIC DNA]</scope>
    <source>
        <strain evidence="1 2">MUCL2120</strain>
    </source>
</reference>
<keyword evidence="2" id="KW-1185">Reference proteome</keyword>
<comment type="caution">
    <text evidence="1">The sequence shown here is derived from an EMBL/GenBank/DDBJ whole genome shotgun (WGS) entry which is preliminary data.</text>
</comment>
<evidence type="ECO:0000313" key="1">
    <source>
        <dbReference type="EMBL" id="TGO58077.1"/>
    </source>
</evidence>
<accession>A0A4Z1IN02</accession>